<dbReference type="GO" id="GO:0005789">
    <property type="term" value="C:endoplasmic reticulum membrane"/>
    <property type="evidence" value="ECO:0007669"/>
    <property type="project" value="UniProtKB-SubCell"/>
</dbReference>
<evidence type="ECO:0000256" key="11">
    <source>
        <dbReference type="RuleBase" id="RU367026"/>
    </source>
</evidence>
<keyword evidence="5" id="KW-0053">Apoptosis</keyword>
<evidence type="ECO:0000256" key="5">
    <source>
        <dbReference type="ARBA" id="ARBA00022703"/>
    </source>
</evidence>
<feature type="transmembrane region" description="Helical" evidence="11">
    <location>
        <begin position="114"/>
        <end position="135"/>
    </location>
</feature>
<evidence type="ECO:0000256" key="12">
    <source>
        <dbReference type="SAM" id="Coils"/>
    </source>
</evidence>
<evidence type="ECO:0000256" key="8">
    <source>
        <dbReference type="ARBA" id="ARBA00022989"/>
    </source>
</evidence>
<keyword evidence="8 11" id="KW-1133">Transmembrane helix</keyword>
<evidence type="ECO:0000313" key="13">
    <source>
        <dbReference type="EMBL" id="KAL2635016.1"/>
    </source>
</evidence>
<keyword evidence="6 11" id="KW-0256">Endoplasmic reticulum</keyword>
<name>A0ABD1YWU1_9MARC</name>
<comment type="subcellular location">
    <subcellularLocation>
        <location evidence="1 11">Endoplasmic reticulum membrane</location>
        <topology evidence="1 11">Multi-pass membrane protein</topology>
    </subcellularLocation>
</comment>
<keyword evidence="11" id="KW-0931">ER-Golgi transport</keyword>
<evidence type="ECO:0000256" key="6">
    <source>
        <dbReference type="ARBA" id="ARBA00022824"/>
    </source>
</evidence>
<dbReference type="InterPro" id="IPR008417">
    <property type="entry name" value="BAP29/BAP31"/>
</dbReference>
<dbReference type="GO" id="GO:0070973">
    <property type="term" value="P:protein localization to endoplasmic reticulum exit site"/>
    <property type="evidence" value="ECO:0007669"/>
    <property type="project" value="UniProtKB-UniRule"/>
</dbReference>
<evidence type="ECO:0000256" key="3">
    <source>
        <dbReference type="ARBA" id="ARBA00022448"/>
    </source>
</evidence>
<evidence type="ECO:0000313" key="14">
    <source>
        <dbReference type="Proteomes" id="UP001605036"/>
    </source>
</evidence>
<keyword evidence="3 11" id="KW-0813">Transport</keyword>
<organism evidence="13 14">
    <name type="scientific">Riccia fluitans</name>
    <dbReference type="NCBI Taxonomy" id="41844"/>
    <lineage>
        <taxon>Eukaryota</taxon>
        <taxon>Viridiplantae</taxon>
        <taxon>Streptophyta</taxon>
        <taxon>Embryophyta</taxon>
        <taxon>Marchantiophyta</taxon>
        <taxon>Marchantiopsida</taxon>
        <taxon>Marchantiidae</taxon>
        <taxon>Marchantiales</taxon>
        <taxon>Ricciaceae</taxon>
        <taxon>Riccia</taxon>
    </lineage>
</organism>
<gene>
    <name evidence="13" type="ORF">R1flu_006495</name>
</gene>
<keyword evidence="10 11" id="KW-0472">Membrane</keyword>
<dbReference type="FunFam" id="1.20.5.110:FF:000011">
    <property type="entry name" value="B-cell receptor-associated protein 29"/>
    <property type="match status" value="1"/>
</dbReference>
<comment type="caution">
    <text evidence="13">The sequence shown here is derived from an EMBL/GenBank/DDBJ whole genome shotgun (WGS) entry which is preliminary data.</text>
</comment>
<keyword evidence="14" id="KW-1185">Reference proteome</keyword>
<dbReference type="GO" id="GO:0006888">
    <property type="term" value="P:endoplasmic reticulum to Golgi vesicle-mediated transport"/>
    <property type="evidence" value="ECO:0007669"/>
    <property type="project" value="UniProtKB-UniRule"/>
</dbReference>
<dbReference type="AlphaFoldDB" id="A0ABD1YWU1"/>
<dbReference type="EMBL" id="JBHFFA010000003">
    <property type="protein sequence ID" value="KAL2635016.1"/>
    <property type="molecule type" value="Genomic_DNA"/>
</dbReference>
<evidence type="ECO:0000256" key="1">
    <source>
        <dbReference type="ARBA" id="ARBA00004477"/>
    </source>
</evidence>
<sequence length="301" mass="33649">MLFAHGRWRARPQVGNQAVTFSPNDAGSQRRSIEAGGAEQNGQFGGNSGVLRKICFEEEDCAAAADAAMLPLPLLSLVLIAEGCVALLLVSGIKPFVKTASLIVDITKTTKGKTVTRTLAAILIIHLSFTVANLVKTKKNLAEHHVYRTELSIMHNVELEAAFSGFILVLLIMIQRAHFLLRDAKGLRLSLDVLKKQSKNAQSEYLRLQQEQKGDRETPNELQELKSLVEEMRDKVENLQIEVHTKEKEAKAAEANVLAIRKQTEGIRLEYERLLEENENLKSQLAYLDRSQDRLEVKKNT</sequence>
<feature type="transmembrane region" description="Helical" evidence="11">
    <location>
        <begin position="161"/>
        <end position="181"/>
    </location>
</feature>
<feature type="transmembrane region" description="Helical" evidence="11">
    <location>
        <begin position="74"/>
        <end position="93"/>
    </location>
</feature>
<comment type="function">
    <text evidence="11">May play a role in anterograde transport of membrane proteins from the endoplasmic reticulum to the Golgi.</text>
</comment>
<keyword evidence="7 11" id="KW-0653">Protein transport</keyword>
<proteinExistence type="inferred from homology"/>
<evidence type="ECO:0000256" key="7">
    <source>
        <dbReference type="ARBA" id="ARBA00022927"/>
    </source>
</evidence>
<evidence type="ECO:0000256" key="10">
    <source>
        <dbReference type="ARBA" id="ARBA00023136"/>
    </source>
</evidence>
<dbReference type="Proteomes" id="UP001605036">
    <property type="component" value="Unassembled WGS sequence"/>
</dbReference>
<evidence type="ECO:0000256" key="2">
    <source>
        <dbReference type="ARBA" id="ARBA00007956"/>
    </source>
</evidence>
<dbReference type="PANTHER" id="PTHR12701:SF18">
    <property type="entry name" value="ENDOPLASMIC RETICULUM TRANSMEMBRANE PROTEIN"/>
    <property type="match status" value="1"/>
</dbReference>
<reference evidence="13 14" key="1">
    <citation type="submission" date="2024-09" db="EMBL/GenBank/DDBJ databases">
        <title>Chromosome-scale assembly of Riccia fluitans.</title>
        <authorList>
            <person name="Paukszto L."/>
            <person name="Sawicki J."/>
            <person name="Karawczyk K."/>
            <person name="Piernik-Szablinska J."/>
            <person name="Szczecinska M."/>
            <person name="Mazdziarz M."/>
        </authorList>
    </citation>
    <scope>NUCLEOTIDE SEQUENCE [LARGE SCALE GENOMIC DNA]</scope>
    <source>
        <strain evidence="13">Rf_01</strain>
        <tissue evidence="13">Aerial parts of the thallus</tissue>
    </source>
</reference>
<protein>
    <recommendedName>
        <fullName evidence="11">Endoplasmic reticulum transmembrane protein</fullName>
    </recommendedName>
</protein>
<accession>A0ABD1YWU1</accession>
<evidence type="ECO:0000256" key="4">
    <source>
        <dbReference type="ARBA" id="ARBA00022692"/>
    </source>
</evidence>
<dbReference type="GO" id="GO:0006886">
    <property type="term" value="P:intracellular protein transport"/>
    <property type="evidence" value="ECO:0007669"/>
    <property type="project" value="UniProtKB-UniRule"/>
</dbReference>
<evidence type="ECO:0000256" key="9">
    <source>
        <dbReference type="ARBA" id="ARBA00023054"/>
    </source>
</evidence>
<dbReference type="PANTHER" id="PTHR12701">
    <property type="entry name" value="BCR-ASSOCIATED PROTEIN, BAP"/>
    <property type="match status" value="1"/>
</dbReference>
<feature type="coiled-coil region" evidence="12">
    <location>
        <begin position="184"/>
        <end position="291"/>
    </location>
</feature>
<comment type="similarity">
    <text evidence="2 11">Belongs to the BCAP29/BCAP31 family.</text>
</comment>
<keyword evidence="9 12" id="KW-0175">Coiled coil</keyword>
<keyword evidence="4 11" id="KW-0812">Transmembrane</keyword>
<dbReference type="Gene3D" id="1.20.5.110">
    <property type="match status" value="1"/>
</dbReference>